<dbReference type="GO" id="GO:0006281">
    <property type="term" value="P:DNA repair"/>
    <property type="evidence" value="ECO:0007669"/>
    <property type="project" value="UniProtKB-KW"/>
</dbReference>
<organism evidence="11 12">
    <name type="scientific">Salinispira pacifica</name>
    <dbReference type="NCBI Taxonomy" id="1307761"/>
    <lineage>
        <taxon>Bacteria</taxon>
        <taxon>Pseudomonadati</taxon>
        <taxon>Spirochaetota</taxon>
        <taxon>Spirochaetia</taxon>
        <taxon>Spirochaetales</taxon>
        <taxon>Spirochaetaceae</taxon>
        <taxon>Salinispira</taxon>
    </lineage>
</organism>
<keyword evidence="4 11" id="KW-0347">Helicase</keyword>
<dbReference type="SUPFAM" id="SSF50249">
    <property type="entry name" value="Nucleic acid-binding proteins"/>
    <property type="match status" value="1"/>
</dbReference>
<evidence type="ECO:0000256" key="5">
    <source>
        <dbReference type="ARBA" id="ARBA00022840"/>
    </source>
</evidence>
<feature type="region of interest" description="Disordered" evidence="8">
    <location>
        <begin position="249"/>
        <end position="329"/>
    </location>
</feature>
<dbReference type="OrthoDB" id="9804325at2"/>
<evidence type="ECO:0000256" key="8">
    <source>
        <dbReference type="SAM" id="MobiDB-lite"/>
    </source>
</evidence>
<dbReference type="HOGENOM" id="CLU_005122_7_1_12"/>
<evidence type="ECO:0000256" key="3">
    <source>
        <dbReference type="ARBA" id="ARBA00022801"/>
    </source>
</evidence>
<evidence type="ECO:0000259" key="9">
    <source>
        <dbReference type="PROSITE" id="PS51192"/>
    </source>
</evidence>
<dbReference type="SMART" id="SM00487">
    <property type="entry name" value="DEXDc"/>
    <property type="match status" value="1"/>
</dbReference>
<evidence type="ECO:0000256" key="7">
    <source>
        <dbReference type="ARBA" id="ARBA00023204"/>
    </source>
</evidence>
<dbReference type="InterPro" id="IPR027417">
    <property type="entry name" value="P-loop_NTPase"/>
</dbReference>
<dbReference type="InterPro" id="IPR014001">
    <property type="entry name" value="Helicase_ATP-bd"/>
</dbReference>
<dbReference type="InterPro" id="IPR011545">
    <property type="entry name" value="DEAD/DEAH_box_helicase_dom"/>
</dbReference>
<evidence type="ECO:0000256" key="2">
    <source>
        <dbReference type="ARBA" id="ARBA00022763"/>
    </source>
</evidence>
<keyword evidence="6" id="KW-0238">DNA-binding</keyword>
<sequence length="739" mass="80986">MSLEILTAAGGMLNAPAVPSLEELPGVGKKRLEALEKRNIHDQLDLIFRLPTGYTDRRTAKPLNSLYGSSGKGMVHTRITVLHLDYFYARGKKVPKIWVDDGSARGALLCFGRPFLGRQAVPGSEWLLSGSFNLRHGEIQSSSFELVSGKNQADFFRIQPRYSAVPGIPAMVLNKLHDAALNRCRSLIADQPRFAGSGDFPGELKTLELPDLPTALEYLHRPETVNQPSRGRRRLAYAELKALYFQRNKSAAPGSGEGGGTAPEPGPGPGTSRPVRARGPGRPDTGPRSGHPDTGLRPGPVLGTRPGHPDTGRSPGHPGPGTRPGGGCSQKLMSSLPFSLTADQLSVYAGLADAFLRSPETHLLQGDVGSGKTLVALLAALDIMEAGGQAAFMVPTEILARQHLQSTRRLFARAGLEDSYLSPRLYIADMPEEEKETCRREMEEGGAGLVIGTHSLFSRNVSFQSLKLVIIDEQHRFGVAQRGELSRKAENPHVLMLSATPIPRTLTMTLFNNMRLWTIRSMPGGRKPIHTHLAVMGKEEKVYRAVGELLARGERAYFVYPRIESDGNEHEQGLKSAEEMYEQLKRRFPGVSVGLVHGRQDMLTRQKEMESFQEGVHRILVATSVVEVGLDVPEATAMVIEHAERFGLAALHQLRGRVGRGALQSYCYLVYDHRLTTDGKKRLRIMKEHTDGFVIAEEDLQIRGPGNIAGVEQSGYLDLEYASLYGDRDLIEAAARSFS</sequence>
<dbReference type="KEGG" id="slr:L21SP2_1044"/>
<dbReference type="RefSeq" id="WP_024267390.1">
    <property type="nucleotide sequence ID" value="NC_023035.1"/>
</dbReference>
<reference evidence="11 12" key="1">
    <citation type="journal article" date="2015" name="Stand. Genomic Sci.">
        <title>Complete genome sequence and description of Salinispira pacifica gen. nov., sp. nov., a novel spirochaete isolated form a hypersaline microbial mat.</title>
        <authorList>
            <person name="Ben Hania W."/>
            <person name="Joseph M."/>
            <person name="Schumann P."/>
            <person name="Bunk B."/>
            <person name="Fiebig A."/>
            <person name="Sproer C."/>
            <person name="Klenk H.P."/>
            <person name="Fardeau M.L."/>
            <person name="Spring S."/>
        </authorList>
    </citation>
    <scope>NUCLEOTIDE SEQUENCE [LARGE SCALE GENOMIC DNA]</scope>
    <source>
        <strain evidence="11 12">L21-RPul-D2</strain>
    </source>
</reference>
<gene>
    <name evidence="11" type="ORF">L21SP2_1044</name>
</gene>
<dbReference type="PROSITE" id="PS51192">
    <property type="entry name" value="HELICASE_ATP_BIND_1"/>
    <property type="match status" value="1"/>
</dbReference>
<dbReference type="Pfam" id="PF19833">
    <property type="entry name" value="RecG_dom3_C"/>
    <property type="match status" value="1"/>
</dbReference>
<dbReference type="InterPro" id="IPR045562">
    <property type="entry name" value="RecG_dom3_C"/>
</dbReference>
<feature type="domain" description="Helicase C-terminal" evidence="10">
    <location>
        <begin position="538"/>
        <end position="706"/>
    </location>
</feature>
<dbReference type="PROSITE" id="PS51194">
    <property type="entry name" value="HELICASE_CTER"/>
    <property type="match status" value="1"/>
</dbReference>
<dbReference type="PANTHER" id="PTHR47964:SF1">
    <property type="entry name" value="ATP-DEPENDENT DNA HELICASE HOMOLOG RECG, CHLOROPLASTIC"/>
    <property type="match status" value="1"/>
</dbReference>
<evidence type="ECO:0000256" key="4">
    <source>
        <dbReference type="ARBA" id="ARBA00022806"/>
    </source>
</evidence>
<dbReference type="GO" id="GO:0003677">
    <property type="term" value="F:DNA binding"/>
    <property type="evidence" value="ECO:0007669"/>
    <property type="project" value="UniProtKB-KW"/>
</dbReference>
<proteinExistence type="predicted"/>
<name>V5WFP9_9SPIO</name>
<evidence type="ECO:0000259" key="10">
    <source>
        <dbReference type="PROSITE" id="PS51194"/>
    </source>
</evidence>
<dbReference type="AlphaFoldDB" id="V5WFP9"/>
<keyword evidence="7" id="KW-0234">DNA repair</keyword>
<dbReference type="GO" id="GO:0005524">
    <property type="term" value="F:ATP binding"/>
    <property type="evidence" value="ECO:0007669"/>
    <property type="project" value="UniProtKB-KW"/>
</dbReference>
<dbReference type="InterPro" id="IPR001650">
    <property type="entry name" value="Helicase_C-like"/>
</dbReference>
<dbReference type="GO" id="GO:0016787">
    <property type="term" value="F:hydrolase activity"/>
    <property type="evidence" value="ECO:0007669"/>
    <property type="project" value="UniProtKB-KW"/>
</dbReference>
<dbReference type="InterPro" id="IPR047112">
    <property type="entry name" value="RecG/Mfd"/>
</dbReference>
<evidence type="ECO:0000313" key="11">
    <source>
        <dbReference type="EMBL" id="AHC14460.1"/>
    </source>
</evidence>
<dbReference type="STRING" id="1307761.L21SP2_1044"/>
<dbReference type="Pfam" id="PF00271">
    <property type="entry name" value="Helicase_C"/>
    <property type="match status" value="1"/>
</dbReference>
<accession>V5WFP9</accession>
<protein>
    <submittedName>
        <fullName evidence="11">ATP-dependent DNA helicase RecG</fullName>
    </submittedName>
</protein>
<dbReference type="Proteomes" id="UP000018680">
    <property type="component" value="Chromosome"/>
</dbReference>
<evidence type="ECO:0000256" key="6">
    <source>
        <dbReference type="ARBA" id="ARBA00023125"/>
    </source>
</evidence>
<keyword evidence="3" id="KW-0378">Hydrolase</keyword>
<dbReference type="EMBL" id="CP006939">
    <property type="protein sequence ID" value="AHC14460.1"/>
    <property type="molecule type" value="Genomic_DNA"/>
</dbReference>
<dbReference type="SUPFAM" id="SSF52540">
    <property type="entry name" value="P-loop containing nucleoside triphosphate hydrolases"/>
    <property type="match status" value="1"/>
</dbReference>
<dbReference type="eggNOG" id="COG1200">
    <property type="taxonomic scope" value="Bacteria"/>
</dbReference>
<feature type="domain" description="Helicase ATP-binding" evidence="9">
    <location>
        <begin position="353"/>
        <end position="519"/>
    </location>
</feature>
<dbReference type="InterPro" id="IPR012340">
    <property type="entry name" value="NA-bd_OB-fold"/>
</dbReference>
<dbReference type="GO" id="GO:0003678">
    <property type="term" value="F:DNA helicase activity"/>
    <property type="evidence" value="ECO:0007669"/>
    <property type="project" value="TreeGrafter"/>
</dbReference>
<dbReference type="Pfam" id="PF00270">
    <property type="entry name" value="DEAD"/>
    <property type="match status" value="1"/>
</dbReference>
<dbReference type="Gene3D" id="3.40.50.300">
    <property type="entry name" value="P-loop containing nucleotide triphosphate hydrolases"/>
    <property type="match status" value="2"/>
</dbReference>
<evidence type="ECO:0000256" key="1">
    <source>
        <dbReference type="ARBA" id="ARBA00022741"/>
    </source>
</evidence>
<evidence type="ECO:0000313" key="12">
    <source>
        <dbReference type="Proteomes" id="UP000018680"/>
    </source>
</evidence>
<keyword evidence="5" id="KW-0067">ATP-binding</keyword>
<keyword evidence="2" id="KW-0227">DNA damage</keyword>
<dbReference type="PANTHER" id="PTHR47964">
    <property type="entry name" value="ATP-DEPENDENT DNA HELICASE HOMOLOG RECG, CHLOROPLASTIC"/>
    <property type="match status" value="1"/>
</dbReference>
<dbReference type="PATRIC" id="fig|1307761.3.peg.1040"/>
<keyword evidence="1" id="KW-0547">Nucleotide-binding</keyword>
<dbReference type="SMART" id="SM00490">
    <property type="entry name" value="HELICc"/>
    <property type="match status" value="1"/>
</dbReference>
<keyword evidence="12" id="KW-1185">Reference proteome</keyword>